<evidence type="ECO:0000313" key="3">
    <source>
        <dbReference type="Proteomes" id="UP000827986"/>
    </source>
</evidence>
<protein>
    <submittedName>
        <fullName evidence="2">Uncharacterized protein</fullName>
    </submittedName>
</protein>
<accession>A0A9D4B6G9</accession>
<evidence type="ECO:0000313" key="2">
    <source>
        <dbReference type="EMBL" id="KAH1183088.1"/>
    </source>
</evidence>
<dbReference type="AlphaFoldDB" id="A0A9D4B6G9"/>
<feature type="compositionally biased region" description="Polar residues" evidence="1">
    <location>
        <begin position="1"/>
        <end position="10"/>
    </location>
</feature>
<dbReference type="Proteomes" id="UP000827986">
    <property type="component" value="Unassembled WGS sequence"/>
</dbReference>
<name>A0A9D4B6G9_9SAUR</name>
<evidence type="ECO:0000256" key="1">
    <source>
        <dbReference type="SAM" id="MobiDB-lite"/>
    </source>
</evidence>
<gene>
    <name evidence="2" type="ORF">KIL84_004580</name>
</gene>
<organism evidence="2 3">
    <name type="scientific">Mauremys mutica</name>
    <name type="common">yellowpond turtle</name>
    <dbReference type="NCBI Taxonomy" id="74926"/>
    <lineage>
        <taxon>Eukaryota</taxon>
        <taxon>Metazoa</taxon>
        <taxon>Chordata</taxon>
        <taxon>Craniata</taxon>
        <taxon>Vertebrata</taxon>
        <taxon>Euteleostomi</taxon>
        <taxon>Archelosauria</taxon>
        <taxon>Testudinata</taxon>
        <taxon>Testudines</taxon>
        <taxon>Cryptodira</taxon>
        <taxon>Durocryptodira</taxon>
        <taxon>Testudinoidea</taxon>
        <taxon>Geoemydidae</taxon>
        <taxon>Geoemydinae</taxon>
        <taxon>Mauremys</taxon>
    </lineage>
</organism>
<dbReference type="EMBL" id="JAHDVG010000466">
    <property type="protein sequence ID" value="KAH1183088.1"/>
    <property type="molecule type" value="Genomic_DNA"/>
</dbReference>
<feature type="region of interest" description="Disordered" evidence="1">
    <location>
        <begin position="1"/>
        <end position="29"/>
    </location>
</feature>
<reference evidence="2" key="1">
    <citation type="submission" date="2021-09" db="EMBL/GenBank/DDBJ databases">
        <title>The genome of Mauremys mutica provides insights into the evolution of semi-aquatic lifestyle.</title>
        <authorList>
            <person name="Gong S."/>
            <person name="Gao Y."/>
        </authorList>
    </citation>
    <scope>NUCLEOTIDE SEQUENCE</scope>
    <source>
        <strain evidence="2">MM-2020</strain>
        <tissue evidence="2">Muscle</tissue>
    </source>
</reference>
<keyword evidence="3" id="KW-1185">Reference proteome</keyword>
<comment type="caution">
    <text evidence="2">The sequence shown here is derived from an EMBL/GenBank/DDBJ whole genome shotgun (WGS) entry which is preliminary data.</text>
</comment>
<sequence length="144" mass="15552">MIRDLSSNPGKPTDLWGEPTAQSGISPKLVSGPWSRIQTSLHHDFKSQAPPPARCSPQCSLSTQTSHVGSPHGSTCFCFPRLFPGSSPRAVMGEWGWLWTWAGQGAEHTTWPMTRMEATQLCPILSCCGAGAQTVQQSSLEAEN</sequence>
<proteinExistence type="predicted"/>